<dbReference type="EMBL" id="OZ020114">
    <property type="protein sequence ID" value="CAK9267619.1"/>
    <property type="molecule type" value="Genomic_DNA"/>
</dbReference>
<reference evidence="1" key="1">
    <citation type="submission" date="2024-02" db="EMBL/GenBank/DDBJ databases">
        <authorList>
            <consortium name="ELIXIR-Norway"/>
            <consortium name="Elixir Norway"/>
        </authorList>
    </citation>
    <scope>NUCLEOTIDE SEQUENCE</scope>
</reference>
<proteinExistence type="predicted"/>
<protein>
    <submittedName>
        <fullName evidence="1">Uncharacterized protein</fullName>
    </submittedName>
</protein>
<organism evidence="1 2">
    <name type="scientific">Sphagnum jensenii</name>
    <dbReference type="NCBI Taxonomy" id="128206"/>
    <lineage>
        <taxon>Eukaryota</taxon>
        <taxon>Viridiplantae</taxon>
        <taxon>Streptophyta</taxon>
        <taxon>Embryophyta</taxon>
        <taxon>Bryophyta</taxon>
        <taxon>Sphagnophytina</taxon>
        <taxon>Sphagnopsida</taxon>
        <taxon>Sphagnales</taxon>
        <taxon>Sphagnaceae</taxon>
        <taxon>Sphagnum</taxon>
    </lineage>
</organism>
<evidence type="ECO:0000313" key="2">
    <source>
        <dbReference type="Proteomes" id="UP001497444"/>
    </source>
</evidence>
<keyword evidence="2" id="KW-1185">Reference proteome</keyword>
<gene>
    <name evidence="1" type="ORF">CSSPJE1EN1_LOCUS13097</name>
</gene>
<dbReference type="Proteomes" id="UP001497444">
    <property type="component" value="Chromosome 19"/>
</dbReference>
<sequence length="63" mass="7431">MPAYKVWRTKEEEETGSQSSRHKLQQSFMKSLLTFNRISVFMQQAQLGRGEKRMQGFIMSTML</sequence>
<accession>A0ABP0WL72</accession>
<name>A0ABP0WL72_9BRYO</name>
<evidence type="ECO:0000313" key="1">
    <source>
        <dbReference type="EMBL" id="CAK9267619.1"/>
    </source>
</evidence>